<evidence type="ECO:0000256" key="1">
    <source>
        <dbReference type="ARBA" id="ARBA00004225"/>
    </source>
</evidence>
<comment type="similarity">
    <text evidence="2 11">Belongs to the mitochondrial carrier (TC 2.A.29) family.</text>
</comment>
<comment type="caution">
    <text evidence="13">The sequence shown here is derived from an EMBL/GenBank/DDBJ whole genome shotgun (WGS) entry which is preliminary data.</text>
</comment>
<dbReference type="AlphaFoldDB" id="A0AAD4PVJ8"/>
<organism evidence="13 14">
    <name type="scientific">Talaromyces proteolyticus</name>
    <dbReference type="NCBI Taxonomy" id="1131652"/>
    <lineage>
        <taxon>Eukaryota</taxon>
        <taxon>Fungi</taxon>
        <taxon>Dikarya</taxon>
        <taxon>Ascomycota</taxon>
        <taxon>Pezizomycotina</taxon>
        <taxon>Eurotiomycetes</taxon>
        <taxon>Eurotiomycetidae</taxon>
        <taxon>Eurotiales</taxon>
        <taxon>Trichocomaceae</taxon>
        <taxon>Talaromyces</taxon>
        <taxon>Talaromyces sect. Bacilispori</taxon>
    </lineage>
</organism>
<evidence type="ECO:0000256" key="3">
    <source>
        <dbReference type="ARBA" id="ARBA00022448"/>
    </source>
</evidence>
<dbReference type="Proteomes" id="UP001201262">
    <property type="component" value="Unassembled WGS sequence"/>
</dbReference>
<dbReference type="InterPro" id="IPR018108">
    <property type="entry name" value="MCP_transmembrane"/>
</dbReference>
<evidence type="ECO:0000256" key="8">
    <source>
        <dbReference type="ARBA" id="ARBA00023128"/>
    </source>
</evidence>
<comment type="subcellular location">
    <subcellularLocation>
        <location evidence="1">Mitochondrion membrane</location>
        <topology evidence="1">Multi-pass membrane protein</topology>
    </subcellularLocation>
</comment>
<dbReference type="SUPFAM" id="SSF103506">
    <property type="entry name" value="Mitochondrial carrier"/>
    <property type="match status" value="1"/>
</dbReference>
<feature type="repeat" description="Solcar" evidence="10">
    <location>
        <begin position="77"/>
        <end position="170"/>
    </location>
</feature>
<evidence type="ECO:0000313" key="13">
    <source>
        <dbReference type="EMBL" id="KAH8690445.1"/>
    </source>
</evidence>
<dbReference type="EMBL" id="JAJTJA010000013">
    <property type="protein sequence ID" value="KAH8690445.1"/>
    <property type="molecule type" value="Genomic_DNA"/>
</dbReference>
<keyword evidence="14" id="KW-1185">Reference proteome</keyword>
<feature type="repeat" description="Solcar" evidence="10">
    <location>
        <begin position="177"/>
        <end position="266"/>
    </location>
</feature>
<dbReference type="Pfam" id="PF00153">
    <property type="entry name" value="Mito_carr"/>
    <property type="match status" value="3"/>
</dbReference>
<evidence type="ECO:0000256" key="7">
    <source>
        <dbReference type="ARBA" id="ARBA00022989"/>
    </source>
</evidence>
<evidence type="ECO:0000256" key="6">
    <source>
        <dbReference type="ARBA" id="ARBA00022792"/>
    </source>
</evidence>
<evidence type="ECO:0000313" key="14">
    <source>
        <dbReference type="Proteomes" id="UP001201262"/>
    </source>
</evidence>
<dbReference type="PROSITE" id="PS50920">
    <property type="entry name" value="SOLCAR"/>
    <property type="match status" value="2"/>
</dbReference>
<evidence type="ECO:0000256" key="10">
    <source>
        <dbReference type="PROSITE-ProRule" id="PRU00282"/>
    </source>
</evidence>
<proteinExistence type="inferred from homology"/>
<evidence type="ECO:0000256" key="5">
    <source>
        <dbReference type="ARBA" id="ARBA00022737"/>
    </source>
</evidence>
<keyword evidence="5" id="KW-0677">Repeat</keyword>
<dbReference type="InterPro" id="IPR049563">
    <property type="entry name" value="TXTP-like"/>
</dbReference>
<protein>
    <submittedName>
        <fullName evidence="13">Mitochondrial carrier domain-containing protein</fullName>
    </submittedName>
</protein>
<keyword evidence="4 10" id="KW-0812">Transmembrane</keyword>
<dbReference type="Gene3D" id="1.50.40.10">
    <property type="entry name" value="Mitochondrial carrier domain"/>
    <property type="match status" value="1"/>
</dbReference>
<gene>
    <name evidence="13" type="ORF">BGW36DRAFT_439539</name>
</gene>
<evidence type="ECO:0000256" key="4">
    <source>
        <dbReference type="ARBA" id="ARBA00022692"/>
    </source>
</evidence>
<name>A0AAD4PVJ8_9EURO</name>
<dbReference type="PANTHER" id="PTHR45788:SF2">
    <property type="entry name" value="SUCCINATE_FUMARATE MITOCHONDRIAL TRANSPORTER"/>
    <property type="match status" value="1"/>
</dbReference>
<dbReference type="GO" id="GO:0005469">
    <property type="term" value="F:succinate:fumarate antiporter activity"/>
    <property type="evidence" value="ECO:0007669"/>
    <property type="project" value="TreeGrafter"/>
</dbReference>
<dbReference type="PANTHER" id="PTHR45788">
    <property type="entry name" value="SUCCINATE/FUMARATE MITOCHONDRIAL TRANSPORTER-RELATED"/>
    <property type="match status" value="1"/>
</dbReference>
<accession>A0AAD4PVJ8</accession>
<evidence type="ECO:0000256" key="11">
    <source>
        <dbReference type="RuleBase" id="RU000488"/>
    </source>
</evidence>
<dbReference type="RefSeq" id="XP_046066641.1">
    <property type="nucleotide sequence ID" value="XM_046221505.1"/>
</dbReference>
<keyword evidence="3 11" id="KW-0813">Transport</keyword>
<evidence type="ECO:0000256" key="12">
    <source>
        <dbReference type="SAM" id="MobiDB-lite"/>
    </source>
</evidence>
<evidence type="ECO:0000256" key="9">
    <source>
        <dbReference type="ARBA" id="ARBA00023136"/>
    </source>
</evidence>
<keyword evidence="6" id="KW-0999">Mitochondrion inner membrane</keyword>
<sequence length="267" mass="29164">MMEVLICHPLPNEGPIHFISSEKSIMFCIRKIYQRSPMAFYRGLGAVMVGIMPKMAIRFTSFETYKAALTKRGENTPSLVRLFVAGLAAGMTEAVLVVTPTEVIKIRLQTAGKNYGGSLPIGYRTAPEAYVTTVRTEGIWTLWRGVSLTAARQGTNQAGTSNSAKTDSQPQYQSTGLPPWQTALSGFLAGSLGPLANAPLDTLKTQIQKSSQTGKTSSASQVSRLFQQIVQNEGYMALYKGTLPRVLRVGVGQSVTFMTYELLRKVW</sequence>
<dbReference type="GeneID" id="70251792"/>
<dbReference type="GO" id="GO:0031966">
    <property type="term" value="C:mitochondrial membrane"/>
    <property type="evidence" value="ECO:0007669"/>
    <property type="project" value="UniProtKB-SubCell"/>
</dbReference>
<keyword evidence="9 10" id="KW-0472">Membrane</keyword>
<keyword evidence="8" id="KW-0496">Mitochondrion</keyword>
<keyword evidence="7" id="KW-1133">Transmembrane helix</keyword>
<reference evidence="13" key="1">
    <citation type="submission" date="2021-12" db="EMBL/GenBank/DDBJ databases">
        <title>Convergent genome expansion in fungi linked to evolution of root-endophyte symbiosis.</title>
        <authorList>
            <consortium name="DOE Joint Genome Institute"/>
            <person name="Ke Y.-H."/>
            <person name="Bonito G."/>
            <person name="Liao H.-L."/>
            <person name="Looney B."/>
            <person name="Rojas-Flechas A."/>
            <person name="Nash J."/>
            <person name="Hameed K."/>
            <person name="Schadt C."/>
            <person name="Martin F."/>
            <person name="Crous P.W."/>
            <person name="Miettinen O."/>
            <person name="Magnuson J.K."/>
            <person name="Labbe J."/>
            <person name="Jacobson D."/>
            <person name="Doktycz M.J."/>
            <person name="Veneault-Fourrey C."/>
            <person name="Kuo A."/>
            <person name="Mondo S."/>
            <person name="Calhoun S."/>
            <person name="Riley R."/>
            <person name="Ohm R."/>
            <person name="LaButti K."/>
            <person name="Andreopoulos B."/>
            <person name="Pangilinan J."/>
            <person name="Nolan M."/>
            <person name="Tritt A."/>
            <person name="Clum A."/>
            <person name="Lipzen A."/>
            <person name="Daum C."/>
            <person name="Barry K."/>
            <person name="Grigoriev I.V."/>
            <person name="Vilgalys R."/>
        </authorList>
    </citation>
    <scope>NUCLEOTIDE SEQUENCE</scope>
    <source>
        <strain evidence="13">PMI_201</strain>
    </source>
</reference>
<feature type="region of interest" description="Disordered" evidence="12">
    <location>
        <begin position="154"/>
        <end position="175"/>
    </location>
</feature>
<evidence type="ECO:0000256" key="2">
    <source>
        <dbReference type="ARBA" id="ARBA00006375"/>
    </source>
</evidence>
<dbReference type="InterPro" id="IPR023395">
    <property type="entry name" value="MCP_dom_sf"/>
</dbReference>